<evidence type="ECO:0000313" key="1">
    <source>
        <dbReference type="EMBL" id="MBK3428796.1"/>
    </source>
</evidence>
<gene>
    <name evidence="1" type="ORF">JDP02_09805</name>
</gene>
<name>A0A8I1L8L5_9CORY</name>
<dbReference type="RefSeq" id="WP_173783247.1">
    <property type="nucleotide sequence ID" value="NZ_JAEHFL010000015.1"/>
</dbReference>
<evidence type="ECO:0000313" key="2">
    <source>
        <dbReference type="Proteomes" id="UP000603369"/>
    </source>
</evidence>
<dbReference type="AlphaFoldDB" id="A0A8I1L8L5"/>
<dbReference type="InterPro" id="IPR036388">
    <property type="entry name" value="WH-like_DNA-bd_sf"/>
</dbReference>
<organism evidence="1 2">
    <name type="scientific">Corynebacterium tuberculostearicum</name>
    <dbReference type="NCBI Taxonomy" id="38304"/>
    <lineage>
        <taxon>Bacteria</taxon>
        <taxon>Bacillati</taxon>
        <taxon>Actinomycetota</taxon>
        <taxon>Actinomycetes</taxon>
        <taxon>Mycobacteriales</taxon>
        <taxon>Corynebacteriaceae</taxon>
        <taxon>Corynebacterium</taxon>
    </lineage>
</organism>
<protein>
    <recommendedName>
        <fullName evidence="3">Transposase</fullName>
    </recommendedName>
</protein>
<accession>A0A8I1L8L5</accession>
<keyword evidence="2" id="KW-1185">Reference proteome</keyword>
<proteinExistence type="predicted"/>
<reference evidence="1 2" key="1">
    <citation type="submission" date="2020-12" db="EMBL/GenBank/DDBJ databases">
        <title>Draft genome sequence of the commensal strain Corynebacterium tuberculostearicum MFP09/CIP 102622 isolated from human skin.</title>
        <authorList>
            <person name="Boukerb A.M."/>
            <person name="Janvier X."/>
            <person name="Feuilloley M.G.J."/>
            <person name="Groboillot A."/>
        </authorList>
    </citation>
    <scope>NUCLEOTIDE SEQUENCE [LARGE SCALE GENOMIC DNA]</scope>
    <source>
        <strain evidence="1 2">CIP 102622</strain>
    </source>
</reference>
<dbReference type="Proteomes" id="UP000603369">
    <property type="component" value="Unassembled WGS sequence"/>
</dbReference>
<sequence>MPKKFDQEAKDRVVRLVEARILAENISMQKACKIVAPKLGFRGTQRGNGRRPLDVKDALVNGCLREPGGVACGAHDAVFDEVCDVVEELGDGFGGEVRQRDVVDFHAKANG</sequence>
<comment type="caution">
    <text evidence="1">The sequence shown here is derived from an EMBL/GenBank/DDBJ whole genome shotgun (WGS) entry which is preliminary data.</text>
</comment>
<dbReference type="EMBL" id="JAEHFL010000015">
    <property type="protein sequence ID" value="MBK3428796.1"/>
    <property type="molecule type" value="Genomic_DNA"/>
</dbReference>
<evidence type="ECO:0008006" key="3">
    <source>
        <dbReference type="Google" id="ProtNLM"/>
    </source>
</evidence>
<dbReference type="Gene3D" id="1.10.10.10">
    <property type="entry name" value="Winged helix-like DNA-binding domain superfamily/Winged helix DNA-binding domain"/>
    <property type="match status" value="1"/>
</dbReference>